<organism evidence="15 16">
    <name type="scientific">Fraxinus pennsylvanica</name>
    <dbReference type="NCBI Taxonomy" id="56036"/>
    <lineage>
        <taxon>Eukaryota</taxon>
        <taxon>Viridiplantae</taxon>
        <taxon>Streptophyta</taxon>
        <taxon>Embryophyta</taxon>
        <taxon>Tracheophyta</taxon>
        <taxon>Spermatophyta</taxon>
        <taxon>Magnoliopsida</taxon>
        <taxon>eudicotyledons</taxon>
        <taxon>Gunneridae</taxon>
        <taxon>Pentapetalae</taxon>
        <taxon>asterids</taxon>
        <taxon>lamiids</taxon>
        <taxon>Lamiales</taxon>
        <taxon>Oleaceae</taxon>
        <taxon>Oleeae</taxon>
        <taxon>Fraxinus</taxon>
    </lineage>
</organism>
<protein>
    <recommendedName>
        <fullName evidence="13">O-fucosyltransferase family protein</fullName>
    </recommendedName>
</protein>
<evidence type="ECO:0000256" key="6">
    <source>
        <dbReference type="ARBA" id="ARBA00022692"/>
    </source>
</evidence>
<dbReference type="Gene3D" id="3.40.50.11350">
    <property type="match status" value="1"/>
</dbReference>
<dbReference type="FunFam" id="3.40.50.11350:FF:000011">
    <property type="entry name" value="O-fucosyltransferase 28"/>
    <property type="match status" value="1"/>
</dbReference>
<keyword evidence="12" id="KW-0119">Carbohydrate metabolism</keyword>
<reference evidence="15" key="1">
    <citation type="submission" date="2023-05" db="EMBL/GenBank/DDBJ databases">
        <authorList>
            <person name="Huff M."/>
        </authorList>
    </citation>
    <scope>NUCLEOTIDE SEQUENCE</scope>
</reference>
<accession>A0AAD1YYX1</accession>
<evidence type="ECO:0000256" key="10">
    <source>
        <dbReference type="ARBA" id="ARBA00023180"/>
    </source>
</evidence>
<dbReference type="PANTHER" id="PTHR31741:SF62">
    <property type="entry name" value="O-FUCOSYLTRANSFERASE FAMILY PROTEIN"/>
    <property type="match status" value="1"/>
</dbReference>
<dbReference type="InterPro" id="IPR024709">
    <property type="entry name" value="FucosylTrfase_pln"/>
</dbReference>
<keyword evidence="7" id="KW-0735">Signal-anchor</keyword>
<evidence type="ECO:0000256" key="11">
    <source>
        <dbReference type="ARBA" id="ARBA00023253"/>
    </source>
</evidence>
<keyword evidence="10" id="KW-0325">Glycoprotein</keyword>
<evidence type="ECO:0000256" key="5">
    <source>
        <dbReference type="ARBA" id="ARBA00022679"/>
    </source>
</evidence>
<keyword evidence="11" id="KW-0294">Fucose metabolism</keyword>
<dbReference type="GO" id="GO:0005737">
    <property type="term" value="C:cytoplasm"/>
    <property type="evidence" value="ECO:0007669"/>
    <property type="project" value="TreeGrafter"/>
</dbReference>
<dbReference type="PANTHER" id="PTHR31741">
    <property type="entry name" value="OS02G0726500 PROTEIN-RELATED"/>
    <property type="match status" value="1"/>
</dbReference>
<keyword evidence="16" id="KW-1185">Reference proteome</keyword>
<keyword evidence="4" id="KW-0328">Glycosyltransferase</keyword>
<evidence type="ECO:0000256" key="12">
    <source>
        <dbReference type="ARBA" id="ARBA00023277"/>
    </source>
</evidence>
<keyword evidence="6 14" id="KW-0812">Transmembrane</keyword>
<evidence type="ECO:0000313" key="15">
    <source>
        <dbReference type="EMBL" id="CAI9759710.1"/>
    </source>
</evidence>
<dbReference type="Proteomes" id="UP000834106">
    <property type="component" value="Chromosome 4"/>
</dbReference>
<gene>
    <name evidence="15" type="ORF">FPE_LOCUS7140</name>
</gene>
<keyword evidence="8 14" id="KW-1133">Transmembrane helix</keyword>
<evidence type="ECO:0000256" key="7">
    <source>
        <dbReference type="ARBA" id="ARBA00022968"/>
    </source>
</evidence>
<evidence type="ECO:0000256" key="14">
    <source>
        <dbReference type="SAM" id="Phobius"/>
    </source>
</evidence>
<dbReference type="InterPro" id="IPR019378">
    <property type="entry name" value="GDP-Fuc_O-FucTrfase"/>
</dbReference>
<feature type="transmembrane region" description="Helical" evidence="14">
    <location>
        <begin position="73"/>
        <end position="95"/>
    </location>
</feature>
<comment type="subcellular location">
    <subcellularLocation>
        <location evidence="1">Membrane</location>
        <topology evidence="1">Single-pass type II membrane protein</topology>
    </subcellularLocation>
</comment>
<evidence type="ECO:0000256" key="4">
    <source>
        <dbReference type="ARBA" id="ARBA00022676"/>
    </source>
</evidence>
<dbReference type="CDD" id="cd11299">
    <property type="entry name" value="O-FucT_plant"/>
    <property type="match status" value="1"/>
</dbReference>
<dbReference type="GO" id="GO:0006004">
    <property type="term" value="P:fucose metabolic process"/>
    <property type="evidence" value="ECO:0007669"/>
    <property type="project" value="UniProtKB-KW"/>
</dbReference>
<evidence type="ECO:0000256" key="1">
    <source>
        <dbReference type="ARBA" id="ARBA00004606"/>
    </source>
</evidence>
<evidence type="ECO:0000256" key="13">
    <source>
        <dbReference type="ARBA" id="ARBA00030350"/>
    </source>
</evidence>
<sequence>MIPGDTCQSKTRRRAVDAIESAEEDVTLTFINDCTKILPQNHHHHHHEKSSLGGCTRRRIKSLLRCFRPGRNLSGWILGALILMAVSTIFVKAILMTSFLRVTGNTNTGDFLHRRSNPLVASSVLLETSIEYEGDYDKDNQQAVQRNTLYESSTSTSVLTLSGSKPAPNGYILVRANGGLNQMKTGISDMVAIAQLMNAALVLPSLDHKSFWTDPSDFKDIFDWKHFMNALEDDIQPSYYKGEMLKMLKWHKVIQFTHTDSRLANNGIPDPIQRLRCHAMYEALQFSEDIELLGNKFVSRLKENGGRYIALHLRYEKDMLAFTGCNHNLTRKEAEELRKLRHKVRHWKEKRINGTERRLQGRCPMTPREAAVLLEALGYPSTTKIYIVAGEIYGQHGLNALREKYPNVYYHSNIALEEEIQPFSQLQNQLAALDYIVALKSDVFVYTYDGNMAKAVRGHRIYEGYRKTIDPDKQNIVRLIDEMDKGNLPWEEFSSKVRCLHEKRIGAPHSRLVGGSPKLEESFYANPFPGCICQKSRR</sequence>
<dbReference type="PIRSF" id="PIRSF009360">
    <property type="entry name" value="UCP009360"/>
    <property type="match status" value="1"/>
</dbReference>
<proteinExistence type="inferred from homology"/>
<keyword evidence="9 14" id="KW-0472">Membrane</keyword>
<dbReference type="EMBL" id="OU503039">
    <property type="protein sequence ID" value="CAI9759710.1"/>
    <property type="molecule type" value="Genomic_DNA"/>
</dbReference>
<keyword evidence="5" id="KW-0808">Transferase</keyword>
<dbReference type="Pfam" id="PF10250">
    <property type="entry name" value="O-FucT"/>
    <property type="match status" value="1"/>
</dbReference>
<dbReference type="AlphaFoldDB" id="A0AAD1YYX1"/>
<evidence type="ECO:0000313" key="16">
    <source>
        <dbReference type="Proteomes" id="UP000834106"/>
    </source>
</evidence>
<comment type="pathway">
    <text evidence="2">Glycan metabolism.</text>
</comment>
<evidence type="ECO:0000256" key="9">
    <source>
        <dbReference type="ARBA" id="ARBA00023136"/>
    </source>
</evidence>
<name>A0AAD1YYX1_9LAMI</name>
<evidence type="ECO:0000256" key="2">
    <source>
        <dbReference type="ARBA" id="ARBA00004881"/>
    </source>
</evidence>
<dbReference type="GO" id="GO:0016757">
    <property type="term" value="F:glycosyltransferase activity"/>
    <property type="evidence" value="ECO:0007669"/>
    <property type="project" value="UniProtKB-KW"/>
</dbReference>
<evidence type="ECO:0000256" key="8">
    <source>
        <dbReference type="ARBA" id="ARBA00022989"/>
    </source>
</evidence>
<evidence type="ECO:0000256" key="3">
    <source>
        <dbReference type="ARBA" id="ARBA00007737"/>
    </source>
</evidence>
<comment type="similarity">
    <text evidence="3">Belongs to the glycosyltransferase GT106 family.</text>
</comment>
<dbReference type="GO" id="GO:0016020">
    <property type="term" value="C:membrane"/>
    <property type="evidence" value="ECO:0007669"/>
    <property type="project" value="UniProtKB-SubCell"/>
</dbReference>